<sequence>MQRAQSGLAYLLDLGANPFANDDMGVSVSEAAYLDTDYGTSRMGDVWDAVLADFGFGVADFRREHPRVARYCWFYTRRDFEKLWVGQEHLCPYYNDDEEIWITLKGSGHDTESASDESSDSDDGGASML</sequence>
<reference evidence="2 3" key="1">
    <citation type="journal article" date="2014" name="BMC Genomics">
        <title>Comparative genomics of the major fungal agents of human and animal Sporotrichosis: Sporothrix schenckii and Sporothrix brasiliensis.</title>
        <authorList>
            <person name="Teixeira M.M."/>
            <person name="de Almeida L.G."/>
            <person name="Kubitschek-Barreira P."/>
            <person name="Alves F.L."/>
            <person name="Kioshima E.S."/>
            <person name="Abadio A.K."/>
            <person name="Fernandes L."/>
            <person name="Derengowski L.S."/>
            <person name="Ferreira K.S."/>
            <person name="Souza R.C."/>
            <person name="Ruiz J.C."/>
            <person name="de Andrade N.C."/>
            <person name="Paes H.C."/>
            <person name="Nicola A.M."/>
            <person name="Albuquerque P."/>
            <person name="Gerber A.L."/>
            <person name="Martins V.P."/>
            <person name="Peconick L.D."/>
            <person name="Neto A.V."/>
            <person name="Chaucanez C.B."/>
            <person name="Silva P.A."/>
            <person name="Cunha O.L."/>
            <person name="de Oliveira F.F."/>
            <person name="dos Santos T.C."/>
            <person name="Barros A.L."/>
            <person name="Soares M.A."/>
            <person name="de Oliveira L.M."/>
            <person name="Marini M.M."/>
            <person name="Villalobos-Duno H."/>
            <person name="Cunha M.M."/>
            <person name="de Hoog S."/>
            <person name="da Silveira J.F."/>
            <person name="Henrissat B."/>
            <person name="Nino-Vega G.A."/>
            <person name="Cisalpino P.S."/>
            <person name="Mora-Montes H.M."/>
            <person name="Almeida S.R."/>
            <person name="Stajich J.E."/>
            <person name="Lopes-Bezerra L.M."/>
            <person name="Vasconcelos A.T."/>
            <person name="Felipe M.S."/>
        </authorList>
    </citation>
    <scope>NUCLEOTIDE SEQUENCE [LARGE SCALE GENOMIC DNA]</scope>
    <source>
        <strain evidence="2 3">1099-18</strain>
    </source>
</reference>
<dbReference type="OrthoDB" id="539213at2759"/>
<protein>
    <submittedName>
        <fullName evidence="2">Uncharacterized protein</fullName>
    </submittedName>
</protein>
<dbReference type="EMBL" id="AXCR01000010">
    <property type="protein sequence ID" value="KJR83366.1"/>
    <property type="molecule type" value="Genomic_DNA"/>
</dbReference>
<accession>A0A0F2M595</accession>
<feature type="region of interest" description="Disordered" evidence="1">
    <location>
        <begin position="107"/>
        <end position="129"/>
    </location>
</feature>
<dbReference type="KEGG" id="ssck:SPSK_04661"/>
<organism evidence="2 3">
    <name type="scientific">Sporothrix schenckii 1099-18</name>
    <dbReference type="NCBI Taxonomy" id="1397361"/>
    <lineage>
        <taxon>Eukaryota</taxon>
        <taxon>Fungi</taxon>
        <taxon>Dikarya</taxon>
        <taxon>Ascomycota</taxon>
        <taxon>Pezizomycotina</taxon>
        <taxon>Sordariomycetes</taxon>
        <taxon>Sordariomycetidae</taxon>
        <taxon>Ophiostomatales</taxon>
        <taxon>Ophiostomataceae</taxon>
        <taxon>Sporothrix</taxon>
    </lineage>
</organism>
<evidence type="ECO:0000313" key="2">
    <source>
        <dbReference type="EMBL" id="KJR83366.1"/>
    </source>
</evidence>
<reference evidence="2 3" key="2">
    <citation type="journal article" date="2015" name="Eukaryot. Cell">
        <title>Asexual propagation of a virulent clone complex in a human and feline outbreak of sporotrichosis.</title>
        <authorList>
            <person name="Teixeira Mde M."/>
            <person name="Rodrigues A.M."/>
            <person name="Tsui C.K."/>
            <person name="de Almeida L.G."/>
            <person name="Van Diepeningen A.D."/>
            <person name="van den Ende B.G."/>
            <person name="Fernandes G.F."/>
            <person name="Kano R."/>
            <person name="Hamelin R.C."/>
            <person name="Lopes-Bezerra L.M."/>
            <person name="Vasconcelos A.T."/>
            <person name="de Hoog S."/>
            <person name="de Camargo Z.P."/>
            <person name="Felipe M.S."/>
        </authorList>
    </citation>
    <scope>NUCLEOTIDE SEQUENCE [LARGE SCALE GENOMIC DNA]</scope>
    <source>
        <strain evidence="2 3">1099-18</strain>
    </source>
</reference>
<dbReference type="GeneID" id="27666738"/>
<gene>
    <name evidence="2" type="ORF">SPSK_04661</name>
</gene>
<proteinExistence type="predicted"/>
<name>A0A0F2M595_SPOSC</name>
<comment type="caution">
    <text evidence="2">The sequence shown here is derived from an EMBL/GenBank/DDBJ whole genome shotgun (WGS) entry which is preliminary data.</text>
</comment>
<dbReference type="VEuPathDB" id="FungiDB:SPSK_04661"/>
<evidence type="ECO:0000256" key="1">
    <source>
        <dbReference type="SAM" id="MobiDB-lite"/>
    </source>
</evidence>
<feature type="compositionally biased region" description="Acidic residues" evidence="1">
    <location>
        <begin position="113"/>
        <end position="123"/>
    </location>
</feature>
<evidence type="ECO:0000313" key="3">
    <source>
        <dbReference type="Proteomes" id="UP000033710"/>
    </source>
</evidence>
<dbReference type="AlphaFoldDB" id="A0A0F2M595"/>
<dbReference type="Proteomes" id="UP000033710">
    <property type="component" value="Unassembled WGS sequence"/>
</dbReference>
<dbReference type="RefSeq" id="XP_016586042.1">
    <property type="nucleotide sequence ID" value="XM_016731461.1"/>
</dbReference>